<keyword evidence="3" id="KW-0808">Transferase</keyword>
<keyword evidence="5 7" id="KW-1133">Transmembrane helix</keyword>
<evidence type="ECO:0000256" key="1">
    <source>
        <dbReference type="ARBA" id="ARBA00004141"/>
    </source>
</evidence>
<dbReference type="PANTHER" id="PTHR30576:SF0">
    <property type="entry name" value="UNDECAPRENYL-PHOSPHATE N-ACETYLGALACTOSAMINYL 1-PHOSPHATE TRANSFERASE-RELATED"/>
    <property type="match status" value="1"/>
</dbReference>
<dbReference type="GO" id="GO:0016780">
    <property type="term" value="F:phosphotransferase activity, for other substituted phosphate groups"/>
    <property type="evidence" value="ECO:0007669"/>
    <property type="project" value="TreeGrafter"/>
</dbReference>
<evidence type="ECO:0000256" key="6">
    <source>
        <dbReference type="ARBA" id="ARBA00023136"/>
    </source>
</evidence>
<feature type="transmembrane region" description="Helical" evidence="7">
    <location>
        <begin position="115"/>
        <end position="137"/>
    </location>
</feature>
<dbReference type="GO" id="GO:0016020">
    <property type="term" value="C:membrane"/>
    <property type="evidence" value="ECO:0007669"/>
    <property type="project" value="UniProtKB-SubCell"/>
</dbReference>
<dbReference type="Pfam" id="PF02397">
    <property type="entry name" value="Bac_transf"/>
    <property type="match status" value="1"/>
</dbReference>
<evidence type="ECO:0000256" key="7">
    <source>
        <dbReference type="SAM" id="Phobius"/>
    </source>
</evidence>
<gene>
    <name evidence="9" type="ORF">CHUV0807_1519</name>
</gene>
<dbReference type="EMBL" id="FKLO01000050">
    <property type="protein sequence ID" value="SAY97045.1"/>
    <property type="molecule type" value="Genomic_DNA"/>
</dbReference>
<accession>A0A1C3HP64</accession>
<organism evidence="9 10">
    <name type="scientific">Cardiobacterium hominis</name>
    <dbReference type="NCBI Taxonomy" id="2718"/>
    <lineage>
        <taxon>Bacteria</taxon>
        <taxon>Pseudomonadati</taxon>
        <taxon>Pseudomonadota</taxon>
        <taxon>Gammaproteobacteria</taxon>
        <taxon>Cardiobacteriales</taxon>
        <taxon>Cardiobacteriaceae</taxon>
        <taxon>Cardiobacterium</taxon>
    </lineage>
</organism>
<sequence length="463" mass="53010">MHLHPKAARNGVMPYMHWLAKCADGVSIYLAGVITFWAYFGYPIWQWERYQWMTALSSLMGVFVLSGCGVYRSWRGALRAPLLLRLTQGFLYLAGMIAGYLYLTKAGHHFSRLWFGIWLGTAFALCIMSRLIAYWLLSRLRAAGHNTRSLALIGNHATCREVFRSIRRDPLAGFVVRQIRLLDADEALFNDVEDVRRYDPARDGEPPCDEIWICLPLTAGDTVGDILDVLRYSTANIRYIPDLRSFRLINYQGSYVVGHYALDISISPMHGRKRLTKWLEDKIIASVALILLAPLLLAVALWIRIRAGSPVFYRQARVGWNGEVFNILKFRTMPTGNEQGGATWGGAGEKPTIPMGRWLRRLSIDELPQFWNVLKGEMSVVGPRPERPQFVAQFKDEIPGYMQKHMVKAGITGWAQVNGWRGDTDLEERINYDLWYIENWSLWLDLKIIALTALRVFHDRNAQ</sequence>
<protein>
    <submittedName>
        <fullName evidence="9">Capsular polysaccharide biosynthesis protein</fullName>
    </submittedName>
</protein>
<dbReference type="Pfam" id="PF13727">
    <property type="entry name" value="CoA_binding_3"/>
    <property type="match status" value="1"/>
</dbReference>
<dbReference type="Proteomes" id="UP000190837">
    <property type="component" value="Unassembled WGS sequence"/>
</dbReference>
<feature type="transmembrane region" description="Helical" evidence="7">
    <location>
        <begin position="283"/>
        <end position="303"/>
    </location>
</feature>
<dbReference type="AlphaFoldDB" id="A0A1C3HP64"/>
<evidence type="ECO:0000256" key="3">
    <source>
        <dbReference type="ARBA" id="ARBA00022679"/>
    </source>
</evidence>
<evidence type="ECO:0000259" key="8">
    <source>
        <dbReference type="Pfam" id="PF02397"/>
    </source>
</evidence>
<dbReference type="InterPro" id="IPR017473">
    <property type="entry name" value="Undecaprenyl-P_gluc_Ptfrase"/>
</dbReference>
<feature type="domain" description="Bacterial sugar transferase" evidence="8">
    <location>
        <begin position="277"/>
        <end position="457"/>
    </location>
</feature>
<dbReference type="InterPro" id="IPR017475">
    <property type="entry name" value="EPS_sugar_tfrase"/>
</dbReference>
<comment type="subcellular location">
    <subcellularLocation>
        <location evidence="1">Membrane</location>
        <topology evidence="1">Multi-pass membrane protein</topology>
    </subcellularLocation>
</comment>
<dbReference type="InterPro" id="IPR003362">
    <property type="entry name" value="Bact_transf"/>
</dbReference>
<feature type="transmembrane region" description="Helical" evidence="7">
    <location>
        <begin position="18"/>
        <end position="40"/>
    </location>
</feature>
<feature type="transmembrane region" description="Helical" evidence="7">
    <location>
        <begin position="52"/>
        <end position="71"/>
    </location>
</feature>
<proteinExistence type="inferred from homology"/>
<feature type="transmembrane region" description="Helical" evidence="7">
    <location>
        <begin position="83"/>
        <end position="103"/>
    </location>
</feature>
<evidence type="ECO:0000256" key="2">
    <source>
        <dbReference type="ARBA" id="ARBA00006464"/>
    </source>
</evidence>
<evidence type="ECO:0000256" key="5">
    <source>
        <dbReference type="ARBA" id="ARBA00022989"/>
    </source>
</evidence>
<name>A0A1C3HP64_9GAMM</name>
<keyword evidence="6 7" id="KW-0472">Membrane</keyword>
<evidence type="ECO:0000256" key="4">
    <source>
        <dbReference type="ARBA" id="ARBA00022692"/>
    </source>
</evidence>
<comment type="similarity">
    <text evidence="2">Belongs to the bacterial sugar transferase family.</text>
</comment>
<evidence type="ECO:0000313" key="10">
    <source>
        <dbReference type="Proteomes" id="UP000190837"/>
    </source>
</evidence>
<dbReference type="NCBIfam" id="TIGR03025">
    <property type="entry name" value="EPS_sugtrans"/>
    <property type="match status" value="1"/>
</dbReference>
<keyword evidence="4 7" id="KW-0812">Transmembrane</keyword>
<evidence type="ECO:0000313" key="9">
    <source>
        <dbReference type="EMBL" id="SAY97045.1"/>
    </source>
</evidence>
<dbReference type="RefSeq" id="WP_079540922.1">
    <property type="nucleotide sequence ID" value="NZ_FKLO01000050.1"/>
</dbReference>
<reference evidence="10" key="1">
    <citation type="submission" date="2016-04" db="EMBL/GenBank/DDBJ databases">
        <authorList>
            <person name="Tagini F."/>
        </authorList>
    </citation>
    <scope>NUCLEOTIDE SEQUENCE [LARGE SCALE GENOMIC DNA]</scope>
    <source>
        <strain evidence="10">CHUV0807</strain>
    </source>
</reference>
<dbReference type="PANTHER" id="PTHR30576">
    <property type="entry name" value="COLANIC BIOSYNTHESIS UDP-GLUCOSE LIPID CARRIER TRANSFERASE"/>
    <property type="match status" value="1"/>
</dbReference>
<dbReference type="NCBIfam" id="TIGR03023">
    <property type="entry name" value="WcaJ_sugtrans"/>
    <property type="match status" value="1"/>
</dbReference>